<feature type="transmembrane region" description="Helical" evidence="1">
    <location>
        <begin position="223"/>
        <end position="249"/>
    </location>
</feature>
<name>A0ABT4X642_9BACI</name>
<feature type="transmembrane region" description="Helical" evidence="1">
    <location>
        <begin position="255"/>
        <end position="274"/>
    </location>
</feature>
<dbReference type="Proteomes" id="UP001211894">
    <property type="component" value="Unassembled WGS sequence"/>
</dbReference>
<accession>A0ABT4X642</accession>
<dbReference type="EMBL" id="JAQKAB010000005">
    <property type="protein sequence ID" value="MDA7026827.1"/>
    <property type="molecule type" value="Genomic_DNA"/>
</dbReference>
<organism evidence="2 3">
    <name type="scientific">Bacillus changyiensis</name>
    <dbReference type="NCBI Taxonomy" id="3004103"/>
    <lineage>
        <taxon>Bacteria</taxon>
        <taxon>Bacillati</taxon>
        <taxon>Bacillota</taxon>
        <taxon>Bacilli</taxon>
        <taxon>Bacillales</taxon>
        <taxon>Bacillaceae</taxon>
        <taxon>Bacillus</taxon>
    </lineage>
</organism>
<keyword evidence="1" id="KW-1133">Transmembrane helix</keyword>
<keyword evidence="1" id="KW-0812">Transmembrane</keyword>
<protein>
    <submittedName>
        <fullName evidence="2">DUF1189 family protein</fullName>
    </submittedName>
</protein>
<feature type="transmembrane region" description="Helical" evidence="1">
    <location>
        <begin position="185"/>
        <end position="211"/>
    </location>
</feature>
<keyword evidence="1" id="KW-0472">Membrane</keyword>
<evidence type="ECO:0000313" key="3">
    <source>
        <dbReference type="Proteomes" id="UP001211894"/>
    </source>
</evidence>
<dbReference type="RefSeq" id="WP_271340679.1">
    <property type="nucleotide sequence ID" value="NZ_JAQKAB010000005.1"/>
</dbReference>
<gene>
    <name evidence="2" type="ORF">PJ311_09430</name>
</gene>
<evidence type="ECO:0000313" key="2">
    <source>
        <dbReference type="EMBL" id="MDA7026827.1"/>
    </source>
</evidence>
<keyword evidence="3" id="KW-1185">Reference proteome</keyword>
<sequence length="291" mass="32876">MGTLQMTNESLIIRYVKAMVSPSRIYQYRHTFSWLHITFLFVFLTACLMVPFSISMMKIDHFQMKFLLPATIEKIDQEFAEQLRVYQLQKGKLTGGSGFYQTEKGTMLAIDMSQKFKTTGENGRIKVNGYDQTIIFQKDHFIMSDQNGTGFSIGYGKKDIEMKDMNASKLKAFIAERWLAQYKPLIMMLTLSLILVSQLFLTGCLTGGIWITKKSKMSGIKSLREAAAIAVGVSTIPIFAAVVSGLIHFDLITMLLIQSFGIILMISFTFRYFFTTRKSSQGGSHDNSTAI</sequence>
<feature type="transmembrane region" description="Helical" evidence="1">
    <location>
        <begin position="34"/>
        <end position="54"/>
    </location>
</feature>
<reference evidence="2 3" key="1">
    <citation type="submission" date="2023-01" db="EMBL/GenBank/DDBJ databases">
        <title>Bacillus changyiensis sp. nov., isolated from a coastal deposit.</title>
        <authorList>
            <person name="Xiao G."/>
            <person name="Lai Q."/>
            <person name="Hu Z."/>
            <person name="Shao Z."/>
        </authorList>
    </citation>
    <scope>NUCLEOTIDE SEQUENCE [LARGE SCALE GENOMIC DNA]</scope>
    <source>
        <strain evidence="2 3">CLL-7-23</strain>
    </source>
</reference>
<evidence type="ECO:0000256" key="1">
    <source>
        <dbReference type="SAM" id="Phobius"/>
    </source>
</evidence>
<comment type="caution">
    <text evidence="2">The sequence shown here is derived from an EMBL/GenBank/DDBJ whole genome shotgun (WGS) entry which is preliminary data.</text>
</comment>
<proteinExistence type="predicted"/>